<keyword evidence="1" id="KW-0479">Metal-binding</keyword>
<dbReference type="PROSITE" id="PS50865">
    <property type="entry name" value="ZF_MYND_2"/>
    <property type="match status" value="1"/>
</dbReference>
<dbReference type="GO" id="GO:0008270">
    <property type="term" value="F:zinc ion binding"/>
    <property type="evidence" value="ECO:0007669"/>
    <property type="project" value="UniProtKB-KW"/>
</dbReference>
<evidence type="ECO:0000256" key="1">
    <source>
        <dbReference type="ARBA" id="ARBA00022723"/>
    </source>
</evidence>
<evidence type="ECO:0000259" key="5">
    <source>
        <dbReference type="PROSITE" id="PS50865"/>
    </source>
</evidence>
<keyword evidence="2 4" id="KW-0863">Zinc-finger</keyword>
<sequence length="367" mass="42068">MASSCPGLSDDIKEIVIEHRKNVVKYNPKLAETVGLLRVRKELCGKPPDYWRENEPVVRDDISGLEPITFKEMKPDIVYKGRIMHLTNVDIPMHFEFESADTFTTQHVSAVLLLQDGNGDVNRGFVYNYVLPTLIWEYEDFDEIAKMGDVDANNVQDLFGISFKISVADPELKTGEDGKVALVVIHPENLIVNKIPPNQKSCRYCMKQFQATANSCCARCHEAYYCSKDCQSDDWYKMKHKIVCITKETAGKRAVKTKYKLYPQWTVYQLEQSIRVDLCPSLGPSHANLRHDYGFAKCASINDEGKLLGLYKGMVDIMKVDMVMLHKAMLANNLEDFIKQCFESYPSQNRGEYYKIFLKNPSVVRWD</sequence>
<proteinExistence type="predicted"/>
<dbReference type="Gene3D" id="6.10.140.2220">
    <property type="match status" value="1"/>
</dbReference>
<evidence type="ECO:0000313" key="7">
    <source>
        <dbReference type="Proteomes" id="UP000198287"/>
    </source>
</evidence>
<dbReference type="InterPro" id="IPR002893">
    <property type="entry name" value="Znf_MYND"/>
</dbReference>
<dbReference type="STRING" id="158441.A0A226E961"/>
<organism evidence="6 7">
    <name type="scientific">Folsomia candida</name>
    <name type="common">Springtail</name>
    <dbReference type="NCBI Taxonomy" id="158441"/>
    <lineage>
        <taxon>Eukaryota</taxon>
        <taxon>Metazoa</taxon>
        <taxon>Ecdysozoa</taxon>
        <taxon>Arthropoda</taxon>
        <taxon>Hexapoda</taxon>
        <taxon>Collembola</taxon>
        <taxon>Entomobryomorpha</taxon>
        <taxon>Isotomoidea</taxon>
        <taxon>Isotomidae</taxon>
        <taxon>Proisotominae</taxon>
        <taxon>Folsomia</taxon>
    </lineage>
</organism>
<evidence type="ECO:0000256" key="3">
    <source>
        <dbReference type="ARBA" id="ARBA00022833"/>
    </source>
</evidence>
<dbReference type="Proteomes" id="UP000198287">
    <property type="component" value="Unassembled WGS sequence"/>
</dbReference>
<name>A0A226E961_FOLCA</name>
<evidence type="ECO:0000313" key="6">
    <source>
        <dbReference type="EMBL" id="OXA53604.1"/>
    </source>
</evidence>
<dbReference type="Pfam" id="PF01753">
    <property type="entry name" value="zf-MYND"/>
    <property type="match status" value="1"/>
</dbReference>
<dbReference type="EMBL" id="LNIX01000005">
    <property type="protein sequence ID" value="OXA53604.1"/>
    <property type="molecule type" value="Genomic_DNA"/>
</dbReference>
<feature type="domain" description="MYND-type" evidence="5">
    <location>
        <begin position="202"/>
        <end position="244"/>
    </location>
</feature>
<accession>A0A226E961</accession>
<protein>
    <submittedName>
        <fullName evidence="6">Zinc finger MYND domain-containing protein 10</fullName>
    </submittedName>
</protein>
<comment type="caution">
    <text evidence="6">The sequence shown here is derived from an EMBL/GenBank/DDBJ whole genome shotgun (WGS) entry which is preliminary data.</text>
</comment>
<evidence type="ECO:0000256" key="2">
    <source>
        <dbReference type="ARBA" id="ARBA00022771"/>
    </source>
</evidence>
<dbReference type="OrthoDB" id="5282002at2759"/>
<evidence type="ECO:0000256" key="4">
    <source>
        <dbReference type="PROSITE-ProRule" id="PRU00134"/>
    </source>
</evidence>
<dbReference type="SUPFAM" id="SSF144232">
    <property type="entry name" value="HIT/MYND zinc finger-like"/>
    <property type="match status" value="1"/>
</dbReference>
<keyword evidence="7" id="KW-1185">Reference proteome</keyword>
<dbReference type="AlphaFoldDB" id="A0A226E961"/>
<keyword evidence="3" id="KW-0862">Zinc</keyword>
<gene>
    <name evidence="6" type="ORF">Fcan01_11036</name>
</gene>
<dbReference type="PROSITE" id="PS01360">
    <property type="entry name" value="ZF_MYND_1"/>
    <property type="match status" value="1"/>
</dbReference>
<reference evidence="6 7" key="1">
    <citation type="submission" date="2015-12" db="EMBL/GenBank/DDBJ databases">
        <title>The genome of Folsomia candida.</title>
        <authorList>
            <person name="Faddeeva A."/>
            <person name="Derks M.F."/>
            <person name="Anvar Y."/>
            <person name="Smit S."/>
            <person name="Van Straalen N."/>
            <person name="Roelofs D."/>
        </authorList>
    </citation>
    <scope>NUCLEOTIDE SEQUENCE [LARGE SCALE GENOMIC DNA]</scope>
    <source>
        <strain evidence="6 7">VU population</strain>
        <tissue evidence="6">Whole body</tissue>
    </source>
</reference>